<comment type="caution">
    <text evidence="1">The sequence shown here is derived from an EMBL/GenBank/DDBJ whole genome shotgun (WGS) entry which is preliminary data.</text>
</comment>
<accession>A0ACC7SD85</accession>
<sequence length="200" mass="23535">MQPLSHKNNMNGILGFVTLVFINYIFSATVFFLIPYIDYANIIGVLSLIYYSLTIIPTIIKTLFPNFYKQQYIWKSLMKNRRYTGVTAFCFAWNHAGLLIWQKSLNFLDFNTCLQYFQGLSSIIIFTILAITSNDESVRKLKKNWKKIHNLTYLCLFILPWHILDKMFGRWSYLTPFAVILSISLSLLFVTRKIIEIKEQ</sequence>
<organism evidence="1 2">
    <name type="scientific">Dolichospermum flos-aquae UHCC 0037</name>
    <dbReference type="NCBI Taxonomy" id="2590026"/>
    <lineage>
        <taxon>Bacteria</taxon>
        <taxon>Bacillati</taxon>
        <taxon>Cyanobacteriota</taxon>
        <taxon>Cyanophyceae</taxon>
        <taxon>Nostocales</taxon>
        <taxon>Aphanizomenonaceae</taxon>
        <taxon>Dolichospermum</taxon>
    </lineage>
</organism>
<dbReference type="EMBL" id="VILF01000008">
    <property type="protein sequence ID" value="MTJ46349.1"/>
    <property type="molecule type" value="Genomic_DNA"/>
</dbReference>
<name>A0ACC7SD85_DOLFA</name>
<evidence type="ECO:0000313" key="1">
    <source>
        <dbReference type="EMBL" id="MTJ46349.1"/>
    </source>
</evidence>
<keyword evidence="2" id="KW-1185">Reference proteome</keyword>
<gene>
    <name evidence="1" type="ORF">FJR39_25910</name>
</gene>
<dbReference type="Proteomes" id="UP001517388">
    <property type="component" value="Unassembled WGS sequence"/>
</dbReference>
<reference evidence="2" key="1">
    <citation type="journal article" date="2020" name="Toxins">
        <title>Phylogenomic Analysis of Secondary Metabolism in the Toxic Cyanobacterial Genera Anabaena, Dolichospermum and Aphanizomenon.</title>
        <authorList>
            <person name="Oesterholm J."/>
            <person name="Popin R.V."/>
            <person name="Fewer D.P."/>
            <person name="Sivonen K."/>
        </authorList>
    </citation>
    <scope>NUCLEOTIDE SEQUENCE [LARGE SCALE GENOMIC DNA]</scope>
    <source>
        <strain evidence="2">UHCC 0037</strain>
    </source>
</reference>
<proteinExistence type="predicted"/>
<evidence type="ECO:0000313" key="2">
    <source>
        <dbReference type="Proteomes" id="UP001517388"/>
    </source>
</evidence>
<protein>
    <submittedName>
        <fullName evidence="1">Iron reductase</fullName>
    </submittedName>
</protein>